<evidence type="ECO:0000313" key="3">
    <source>
        <dbReference type="Proteomes" id="UP000886752"/>
    </source>
</evidence>
<accession>A0A9D1PZU8</accession>
<gene>
    <name evidence="2" type="ORF">H9894_10555</name>
</gene>
<reference evidence="2" key="1">
    <citation type="journal article" date="2021" name="PeerJ">
        <title>Extensive microbial diversity within the chicken gut microbiome revealed by metagenomics and culture.</title>
        <authorList>
            <person name="Gilroy R."/>
            <person name="Ravi A."/>
            <person name="Getino M."/>
            <person name="Pursley I."/>
            <person name="Horton D.L."/>
            <person name="Alikhan N.F."/>
            <person name="Baker D."/>
            <person name="Gharbi K."/>
            <person name="Hall N."/>
            <person name="Watson M."/>
            <person name="Adriaenssens E.M."/>
            <person name="Foster-Nyarko E."/>
            <person name="Jarju S."/>
            <person name="Secka A."/>
            <person name="Antonio M."/>
            <person name="Oren A."/>
            <person name="Chaudhuri R.R."/>
            <person name="La Ragione R."/>
            <person name="Hildebrand F."/>
            <person name="Pallen M.J."/>
        </authorList>
    </citation>
    <scope>NUCLEOTIDE SEQUENCE</scope>
    <source>
        <strain evidence="2">ChiHecec2B26-446</strain>
    </source>
</reference>
<feature type="domain" description="DUF2357" evidence="1">
    <location>
        <begin position="175"/>
        <end position="272"/>
    </location>
</feature>
<reference evidence="2" key="2">
    <citation type="submission" date="2021-04" db="EMBL/GenBank/DDBJ databases">
        <authorList>
            <person name="Gilroy R."/>
        </authorList>
    </citation>
    <scope>NUCLEOTIDE SEQUENCE</scope>
    <source>
        <strain evidence="2">ChiHecec2B26-446</strain>
    </source>
</reference>
<name>A0A9D1PZU8_9BACT</name>
<dbReference type="EMBL" id="DXHV01000084">
    <property type="protein sequence ID" value="HIW01607.1"/>
    <property type="molecule type" value="Genomic_DNA"/>
</dbReference>
<organism evidence="2 3">
    <name type="scientific">Candidatus Desulfovibrio intestinipullorum</name>
    <dbReference type="NCBI Taxonomy" id="2838536"/>
    <lineage>
        <taxon>Bacteria</taxon>
        <taxon>Pseudomonadati</taxon>
        <taxon>Thermodesulfobacteriota</taxon>
        <taxon>Desulfovibrionia</taxon>
        <taxon>Desulfovibrionales</taxon>
        <taxon>Desulfovibrionaceae</taxon>
        <taxon>Desulfovibrio</taxon>
    </lineage>
</organism>
<proteinExistence type="predicted"/>
<dbReference type="AlphaFoldDB" id="A0A9D1PZU8"/>
<dbReference type="InterPro" id="IPR018633">
    <property type="entry name" value="DUF2357"/>
</dbReference>
<evidence type="ECO:0000313" key="2">
    <source>
        <dbReference type="EMBL" id="HIW01607.1"/>
    </source>
</evidence>
<evidence type="ECO:0000259" key="1">
    <source>
        <dbReference type="Pfam" id="PF09823"/>
    </source>
</evidence>
<dbReference type="Proteomes" id="UP000886752">
    <property type="component" value="Unassembled WGS sequence"/>
</dbReference>
<protein>
    <submittedName>
        <fullName evidence="2">DUF2357 domain-containing protein</fullName>
    </submittedName>
</protein>
<comment type="caution">
    <text evidence="2">The sequence shown here is derived from an EMBL/GenBank/DDBJ whole genome shotgun (WGS) entry which is preliminary data.</text>
</comment>
<sequence>MMTGHVWQVRLWPWAADSRNEEEVRIVSDDAELSFPFYGNPLLEVPQGVEFLLPRRNERFIPQGPSYPAGQASYVLYEMPHGVLSSPLSSHTASGQTLTFMSSRGQLPLRVKVSEAQAQQSEGQDSLLAKTVMAWCQAFDDWIDLSTREGTALNSWQNVRQFLQILSGDASEPRMALIVQLAEELRLRLEPIVRMARKILLRERALLSVDRIAETDSTCLRWYIRQPGRTMEQKAAMHRQRLLGIARQESFDTLENRVLKDFLIRCAGTAQKYLMTEAGTLLFQKSSRAQAVRQFQNLCSMLLMHENLQGVAVPASRVRPNYVLQNDFRYRIIWHSYQRLLRQEDEQDRSWDWQSRTWADIARLLTGAALSSMEEASEPQPSGLEVVPLLQSSPVILREQHIGCRIQAGSEPGPFIVHIRQEQWAMELVHAEQAAFHDETRDLGRTGAHLYIVLKRIASKKKSVILLWAVHTAASRHEFDWKVLCRSAKRSLDRYEIILGDHRAFFPALSGIVMASSLSARDVRLYKCDRGLCLFEIPADPTCWSLGMGRLIPGLKACIEESIQ</sequence>
<dbReference type="Pfam" id="PF09823">
    <property type="entry name" value="DUF2357"/>
    <property type="match status" value="1"/>
</dbReference>